<evidence type="ECO:0000313" key="1">
    <source>
        <dbReference type="EMBL" id="KYO24481.1"/>
    </source>
</evidence>
<sequence length="82" mass="9498">MLLRLRKITRSVPLLYALIRVKQCSIREATPRYKEHRRESLWQYHLGSGDLGLQSTGHLRFLVGPILPGDVWSSRHCLRACS</sequence>
<protein>
    <submittedName>
        <fullName evidence="1">Uncharacterized protein</fullName>
    </submittedName>
</protein>
<organism evidence="1 2">
    <name type="scientific">Alligator mississippiensis</name>
    <name type="common">American alligator</name>
    <dbReference type="NCBI Taxonomy" id="8496"/>
    <lineage>
        <taxon>Eukaryota</taxon>
        <taxon>Metazoa</taxon>
        <taxon>Chordata</taxon>
        <taxon>Craniata</taxon>
        <taxon>Vertebrata</taxon>
        <taxon>Euteleostomi</taxon>
        <taxon>Archelosauria</taxon>
        <taxon>Archosauria</taxon>
        <taxon>Crocodylia</taxon>
        <taxon>Alligatoridae</taxon>
        <taxon>Alligatorinae</taxon>
        <taxon>Alligator</taxon>
    </lineage>
</organism>
<name>A0A151MIV9_ALLMI</name>
<comment type="caution">
    <text evidence="1">The sequence shown here is derived from an EMBL/GenBank/DDBJ whole genome shotgun (WGS) entry which is preliminary data.</text>
</comment>
<dbReference type="AlphaFoldDB" id="A0A151MIV9"/>
<keyword evidence="2" id="KW-1185">Reference proteome</keyword>
<gene>
    <name evidence="1" type="ORF">Y1Q_0002094</name>
</gene>
<dbReference type="Proteomes" id="UP000050525">
    <property type="component" value="Unassembled WGS sequence"/>
</dbReference>
<proteinExistence type="predicted"/>
<accession>A0A151MIV9</accession>
<reference evidence="1 2" key="1">
    <citation type="journal article" date="2012" name="Genome Biol.">
        <title>Sequencing three crocodilian genomes to illuminate the evolution of archosaurs and amniotes.</title>
        <authorList>
            <person name="St John J.A."/>
            <person name="Braun E.L."/>
            <person name="Isberg S.R."/>
            <person name="Miles L.G."/>
            <person name="Chong A.Y."/>
            <person name="Gongora J."/>
            <person name="Dalzell P."/>
            <person name="Moran C."/>
            <person name="Bed'hom B."/>
            <person name="Abzhanov A."/>
            <person name="Burgess S.C."/>
            <person name="Cooksey A.M."/>
            <person name="Castoe T.A."/>
            <person name="Crawford N.G."/>
            <person name="Densmore L.D."/>
            <person name="Drew J.C."/>
            <person name="Edwards S.V."/>
            <person name="Faircloth B.C."/>
            <person name="Fujita M.K."/>
            <person name="Greenwold M.J."/>
            <person name="Hoffmann F.G."/>
            <person name="Howard J.M."/>
            <person name="Iguchi T."/>
            <person name="Janes D.E."/>
            <person name="Khan S.Y."/>
            <person name="Kohno S."/>
            <person name="de Koning A.J."/>
            <person name="Lance S.L."/>
            <person name="McCarthy F.M."/>
            <person name="McCormack J.E."/>
            <person name="Merchant M.E."/>
            <person name="Peterson D.G."/>
            <person name="Pollock D.D."/>
            <person name="Pourmand N."/>
            <person name="Raney B.J."/>
            <person name="Roessler K.A."/>
            <person name="Sanford J.R."/>
            <person name="Sawyer R.H."/>
            <person name="Schmidt C.J."/>
            <person name="Triplett E.W."/>
            <person name="Tuberville T.D."/>
            <person name="Venegas-Anaya M."/>
            <person name="Howard J.T."/>
            <person name="Jarvis E.D."/>
            <person name="Guillette L.J.Jr."/>
            <person name="Glenn T.C."/>
            <person name="Green R.E."/>
            <person name="Ray D.A."/>
        </authorList>
    </citation>
    <scope>NUCLEOTIDE SEQUENCE [LARGE SCALE GENOMIC DNA]</scope>
    <source>
        <strain evidence="1">KSC_2009_1</strain>
    </source>
</reference>
<dbReference type="EMBL" id="AKHW03006071">
    <property type="protein sequence ID" value="KYO24481.1"/>
    <property type="molecule type" value="Genomic_DNA"/>
</dbReference>
<evidence type="ECO:0000313" key="2">
    <source>
        <dbReference type="Proteomes" id="UP000050525"/>
    </source>
</evidence>